<feature type="domain" description="Serine aminopeptidase S33" evidence="1">
    <location>
        <begin position="49"/>
        <end position="304"/>
    </location>
</feature>
<name>A0A2K2FVX3_9SPHN</name>
<evidence type="ECO:0000313" key="2">
    <source>
        <dbReference type="EMBL" id="PNU02936.1"/>
    </source>
</evidence>
<dbReference type="OrthoDB" id="9788260at2"/>
<protein>
    <submittedName>
        <fullName evidence="2">Lysophospholipase</fullName>
    </submittedName>
</protein>
<evidence type="ECO:0000313" key="3">
    <source>
        <dbReference type="Proteomes" id="UP000236327"/>
    </source>
</evidence>
<dbReference type="Proteomes" id="UP000236327">
    <property type="component" value="Unassembled WGS sequence"/>
</dbReference>
<organism evidence="2 3">
    <name type="scientific">Novosphingobium guangzhouense</name>
    <dbReference type="NCBI Taxonomy" id="1850347"/>
    <lineage>
        <taxon>Bacteria</taxon>
        <taxon>Pseudomonadati</taxon>
        <taxon>Pseudomonadota</taxon>
        <taxon>Alphaproteobacteria</taxon>
        <taxon>Sphingomonadales</taxon>
        <taxon>Sphingomonadaceae</taxon>
        <taxon>Novosphingobium</taxon>
    </lineage>
</organism>
<comment type="caution">
    <text evidence="2">The sequence shown here is derived from an EMBL/GenBank/DDBJ whole genome shotgun (WGS) entry which is preliminary data.</text>
</comment>
<dbReference type="SUPFAM" id="SSF53474">
    <property type="entry name" value="alpha/beta-Hydrolases"/>
    <property type="match status" value="1"/>
</dbReference>
<gene>
    <name evidence="2" type="ORF">A8V01_07730</name>
</gene>
<keyword evidence="3" id="KW-1185">Reference proteome</keyword>
<dbReference type="InterPro" id="IPR029058">
    <property type="entry name" value="AB_hydrolase_fold"/>
</dbReference>
<accession>A0A2K2FVX3</accession>
<dbReference type="RefSeq" id="WP_103098272.1">
    <property type="nucleotide sequence ID" value="NZ_LYMM01000062.1"/>
</dbReference>
<dbReference type="PANTHER" id="PTHR11614">
    <property type="entry name" value="PHOSPHOLIPASE-RELATED"/>
    <property type="match status" value="1"/>
</dbReference>
<reference evidence="2 3" key="1">
    <citation type="submission" date="2016-05" db="EMBL/GenBank/DDBJ databases">
        <title>Complete genome sequence of Novosphingobium guangzhouense SA925(T).</title>
        <authorList>
            <person name="Sha S."/>
        </authorList>
    </citation>
    <scope>NUCLEOTIDE SEQUENCE [LARGE SCALE GENOMIC DNA]</scope>
    <source>
        <strain evidence="2 3">SA925</strain>
    </source>
</reference>
<sequence length="332" mass="36226">MTIAVDSFIQSPARRAIPAAACESRWALPDGHLLRRIDWAADTTASGQRGSILFMPGRGDAYEKWLETLDGWHREGWNVTSADWRGQAGSGRLGRDGTTGHVPDFALWVQDYAALYADWAASTPGPHVAIAHSMGGQIVLRAVAEGAVKPDALVLSAPMLGIHPTWVPAGVLHRLARGIVRLGDPRRPAWKGGEKPGAQPRARSLLLTHDESRYDDEDWWRRQRPAIGMGAASWGWIERALASIRSLERPGMLEAVDVPVLLLGTSIDGLVSWRAIRRAAQRLPHGELVAFGPECRHEILREVDPVRNRALGAIREFLDRCAAQQGASTGAA</sequence>
<dbReference type="EMBL" id="LYMM01000062">
    <property type="protein sequence ID" value="PNU02936.1"/>
    <property type="molecule type" value="Genomic_DNA"/>
</dbReference>
<dbReference type="InterPro" id="IPR051044">
    <property type="entry name" value="MAG_DAG_Lipase"/>
</dbReference>
<dbReference type="Pfam" id="PF12146">
    <property type="entry name" value="Hydrolase_4"/>
    <property type="match status" value="1"/>
</dbReference>
<dbReference type="Gene3D" id="3.40.50.1820">
    <property type="entry name" value="alpha/beta hydrolase"/>
    <property type="match status" value="1"/>
</dbReference>
<evidence type="ECO:0000259" key="1">
    <source>
        <dbReference type="Pfam" id="PF12146"/>
    </source>
</evidence>
<proteinExistence type="predicted"/>
<dbReference type="AlphaFoldDB" id="A0A2K2FVX3"/>
<dbReference type="InterPro" id="IPR022742">
    <property type="entry name" value="Hydrolase_4"/>
</dbReference>